<dbReference type="EMBL" id="JACCAC010000001">
    <property type="protein sequence ID" value="NYG54722.1"/>
    <property type="molecule type" value="Genomic_DNA"/>
</dbReference>
<protein>
    <submittedName>
        <fullName evidence="2">Uncharacterized protein</fullName>
    </submittedName>
</protein>
<dbReference type="Proteomes" id="UP000544110">
    <property type="component" value="Unassembled WGS sequence"/>
</dbReference>
<comment type="caution">
    <text evidence="2">The sequence shown here is derived from an EMBL/GenBank/DDBJ whole genome shotgun (WGS) entry which is preliminary data.</text>
</comment>
<proteinExistence type="predicted"/>
<evidence type="ECO:0000313" key="3">
    <source>
        <dbReference type="Proteomes" id="UP000544110"/>
    </source>
</evidence>
<organism evidence="2 3">
    <name type="scientific">Nocardioides perillae</name>
    <dbReference type="NCBI Taxonomy" id="1119534"/>
    <lineage>
        <taxon>Bacteria</taxon>
        <taxon>Bacillati</taxon>
        <taxon>Actinomycetota</taxon>
        <taxon>Actinomycetes</taxon>
        <taxon>Propionibacteriales</taxon>
        <taxon>Nocardioidaceae</taxon>
        <taxon>Nocardioides</taxon>
    </lineage>
</organism>
<dbReference type="AlphaFoldDB" id="A0A7Y9RUD4"/>
<sequence length="120" mass="13347">MTTPHPTTLRLQLADTFDRAALDGAWWPRSRDLATELPVLLDHLPDRVGRVVHAVVSPPDWDDLPRRVTRRGGQTKVGSYPRDDTRTLMLSTSTRVLRLRVVPPGTPDAEAGELMASACR</sequence>
<reference evidence="2 3" key="1">
    <citation type="submission" date="2020-07" db="EMBL/GenBank/DDBJ databases">
        <title>Sequencing the genomes of 1000 actinobacteria strains.</title>
        <authorList>
            <person name="Klenk H.-P."/>
        </authorList>
    </citation>
    <scope>NUCLEOTIDE SEQUENCE [LARGE SCALE GENOMIC DNA]</scope>
    <source>
        <strain evidence="2 3">DSM 24552</strain>
    </source>
</reference>
<evidence type="ECO:0000256" key="1">
    <source>
        <dbReference type="SAM" id="MobiDB-lite"/>
    </source>
</evidence>
<feature type="region of interest" description="Disordered" evidence="1">
    <location>
        <begin position="65"/>
        <end position="84"/>
    </location>
</feature>
<name>A0A7Y9RUD4_9ACTN</name>
<gene>
    <name evidence="2" type="ORF">BJ989_001026</name>
</gene>
<dbReference type="InterPro" id="IPR046036">
    <property type="entry name" value="DUF5994"/>
</dbReference>
<keyword evidence="3" id="KW-1185">Reference proteome</keyword>
<dbReference type="Pfam" id="PF19457">
    <property type="entry name" value="DUF5994"/>
    <property type="match status" value="1"/>
</dbReference>
<accession>A0A7Y9RUD4</accession>
<evidence type="ECO:0000313" key="2">
    <source>
        <dbReference type="EMBL" id="NYG54722.1"/>
    </source>
</evidence>
<dbReference type="RefSeq" id="WP_179517291.1">
    <property type="nucleotide sequence ID" value="NZ_JACCAC010000001.1"/>
</dbReference>